<organism evidence="9 10">
    <name type="scientific">Vogesella indigofera</name>
    <name type="common">Pseudomonas indigofera</name>
    <dbReference type="NCBI Taxonomy" id="45465"/>
    <lineage>
        <taxon>Bacteria</taxon>
        <taxon>Pseudomonadati</taxon>
        <taxon>Pseudomonadota</taxon>
        <taxon>Betaproteobacteria</taxon>
        <taxon>Neisseriales</taxon>
        <taxon>Chromobacteriaceae</taxon>
        <taxon>Vogesella</taxon>
    </lineage>
</organism>
<dbReference type="RefSeq" id="WP_120809567.1">
    <property type="nucleotide sequence ID" value="NZ_JAQQLA010000005.1"/>
</dbReference>
<dbReference type="InterPro" id="IPR050245">
    <property type="entry name" value="PrsA_foldase"/>
</dbReference>
<gene>
    <name evidence="9" type="ORF">C8E02_0591</name>
</gene>
<dbReference type="PROSITE" id="PS01096">
    <property type="entry name" value="PPIC_PPIASE_1"/>
    <property type="match status" value="1"/>
</dbReference>
<feature type="chain" id="PRO_5019835424" description="peptidylprolyl isomerase" evidence="7">
    <location>
        <begin position="23"/>
        <end position="263"/>
    </location>
</feature>
<dbReference type="Pfam" id="PF13145">
    <property type="entry name" value="Rotamase_2"/>
    <property type="match status" value="1"/>
</dbReference>
<feature type="signal peptide" evidence="7">
    <location>
        <begin position="1"/>
        <end position="22"/>
    </location>
</feature>
<dbReference type="Proteomes" id="UP000279384">
    <property type="component" value="Unassembled WGS sequence"/>
</dbReference>
<dbReference type="AlphaFoldDB" id="A0A495BHL3"/>
<dbReference type="GO" id="GO:0003755">
    <property type="term" value="F:peptidyl-prolyl cis-trans isomerase activity"/>
    <property type="evidence" value="ECO:0007669"/>
    <property type="project" value="UniProtKB-KW"/>
</dbReference>
<dbReference type="InterPro" id="IPR023058">
    <property type="entry name" value="PPIase_PpiC_CS"/>
</dbReference>
<proteinExistence type="inferred from homology"/>
<dbReference type="InterPro" id="IPR027304">
    <property type="entry name" value="Trigger_fact/SurA_dom_sf"/>
</dbReference>
<evidence type="ECO:0000256" key="5">
    <source>
        <dbReference type="ARBA" id="ARBA00023235"/>
    </source>
</evidence>
<evidence type="ECO:0000256" key="4">
    <source>
        <dbReference type="ARBA" id="ARBA00023110"/>
    </source>
</evidence>
<dbReference type="PANTHER" id="PTHR47245:SF2">
    <property type="entry name" value="PEPTIDYL-PROLYL CIS-TRANS ISOMERASE HP_0175-RELATED"/>
    <property type="match status" value="1"/>
</dbReference>
<evidence type="ECO:0000313" key="10">
    <source>
        <dbReference type="Proteomes" id="UP000279384"/>
    </source>
</evidence>
<protein>
    <recommendedName>
        <fullName evidence="3">peptidylprolyl isomerase</fullName>
        <ecNumber evidence="3">5.2.1.8</ecNumber>
    </recommendedName>
</protein>
<name>A0A495BHL3_VOGIN</name>
<evidence type="ECO:0000256" key="6">
    <source>
        <dbReference type="PROSITE-ProRule" id="PRU00278"/>
    </source>
</evidence>
<sequence>MKKSLTIAALLLAAVGSTPSLAAPVATVNGSAIDSSTLDQAVKQVIGSSNGQLKDSPALREEVRQRLINRELIVQAATKAGLDKKPEFQQQLTEARTELLQQAFFKQSISTSPVSDSALKAAYQQYSERFNGVKEVKVRQIIVNSEADANSVLAELKKGAKFETLAASKSTHQPSRERGGDLGWGNLASMEPPLAAALQAIPKGKFSAQPLRSGLGWHLFKVEDIRDAKPLPFDTVKPQIARDLQDKAISDAIGELRQKANIQ</sequence>
<feature type="domain" description="PpiC" evidence="8">
    <location>
        <begin position="133"/>
        <end position="224"/>
    </location>
</feature>
<keyword evidence="5 6" id="KW-0413">Isomerase</keyword>
<dbReference type="SUPFAM" id="SSF109998">
    <property type="entry name" value="Triger factor/SurA peptide-binding domain-like"/>
    <property type="match status" value="1"/>
</dbReference>
<reference evidence="9 10" key="1">
    <citation type="submission" date="2018-10" db="EMBL/GenBank/DDBJ databases">
        <title>Genomic Encyclopedia of Type Strains, Phase IV (KMG-IV): sequencing the most valuable type-strain genomes for metagenomic binning, comparative biology and taxonomic classification.</title>
        <authorList>
            <person name="Goeker M."/>
        </authorList>
    </citation>
    <scope>NUCLEOTIDE SEQUENCE [LARGE SCALE GENOMIC DNA]</scope>
    <source>
        <strain evidence="9 10">DSM 3303</strain>
    </source>
</reference>
<dbReference type="Pfam" id="PF13623">
    <property type="entry name" value="SurA_N_2"/>
    <property type="match status" value="1"/>
</dbReference>
<dbReference type="SUPFAM" id="SSF54534">
    <property type="entry name" value="FKBP-like"/>
    <property type="match status" value="1"/>
</dbReference>
<evidence type="ECO:0000256" key="3">
    <source>
        <dbReference type="ARBA" id="ARBA00013194"/>
    </source>
</evidence>
<evidence type="ECO:0000256" key="1">
    <source>
        <dbReference type="ARBA" id="ARBA00000971"/>
    </source>
</evidence>
<dbReference type="EC" id="5.2.1.8" evidence="3"/>
<dbReference type="InterPro" id="IPR000297">
    <property type="entry name" value="PPIase_PpiC"/>
</dbReference>
<accession>A0A495BHL3</accession>
<keyword evidence="7" id="KW-0732">Signal</keyword>
<evidence type="ECO:0000313" key="9">
    <source>
        <dbReference type="EMBL" id="RKQ60834.1"/>
    </source>
</evidence>
<dbReference type="InterPro" id="IPR046357">
    <property type="entry name" value="PPIase_dom_sf"/>
</dbReference>
<comment type="catalytic activity">
    <reaction evidence="1">
        <text>[protein]-peptidylproline (omega=180) = [protein]-peptidylproline (omega=0)</text>
        <dbReference type="Rhea" id="RHEA:16237"/>
        <dbReference type="Rhea" id="RHEA-COMP:10747"/>
        <dbReference type="Rhea" id="RHEA-COMP:10748"/>
        <dbReference type="ChEBI" id="CHEBI:83833"/>
        <dbReference type="ChEBI" id="CHEBI:83834"/>
        <dbReference type="EC" id="5.2.1.8"/>
    </reaction>
</comment>
<dbReference type="PANTHER" id="PTHR47245">
    <property type="entry name" value="PEPTIDYLPROLYL ISOMERASE"/>
    <property type="match status" value="1"/>
</dbReference>
<keyword evidence="4 6" id="KW-0697">Rotamase</keyword>
<comment type="caution">
    <text evidence="9">The sequence shown here is derived from an EMBL/GenBank/DDBJ whole genome shotgun (WGS) entry which is preliminary data.</text>
</comment>
<evidence type="ECO:0000259" key="8">
    <source>
        <dbReference type="PROSITE" id="PS50198"/>
    </source>
</evidence>
<evidence type="ECO:0000256" key="7">
    <source>
        <dbReference type="SAM" id="SignalP"/>
    </source>
</evidence>
<comment type="similarity">
    <text evidence="2">Belongs to the PpiC/parvulin rotamase family.</text>
</comment>
<evidence type="ECO:0000256" key="2">
    <source>
        <dbReference type="ARBA" id="ARBA00007656"/>
    </source>
</evidence>
<dbReference type="EMBL" id="RBID01000011">
    <property type="protein sequence ID" value="RKQ60834.1"/>
    <property type="molecule type" value="Genomic_DNA"/>
</dbReference>
<dbReference type="Gene3D" id="3.10.50.40">
    <property type="match status" value="1"/>
</dbReference>
<dbReference type="Gene3D" id="1.10.8.1040">
    <property type="match status" value="1"/>
</dbReference>
<dbReference type="PROSITE" id="PS50198">
    <property type="entry name" value="PPIC_PPIASE_2"/>
    <property type="match status" value="1"/>
</dbReference>